<reference evidence="8" key="1">
    <citation type="journal article" date="2014" name="Int. J. Syst. Evol. Microbiol.">
        <title>Complete genome sequence of Corynebacterium casei LMG S-19264T (=DSM 44701T), isolated from a smear-ripened cheese.</title>
        <authorList>
            <consortium name="US DOE Joint Genome Institute (JGI-PGF)"/>
            <person name="Walter F."/>
            <person name="Albersmeier A."/>
            <person name="Kalinowski J."/>
            <person name="Ruckert C."/>
        </authorList>
    </citation>
    <scope>NUCLEOTIDE SEQUENCE</scope>
    <source>
        <strain evidence="8">CGMCC 1.15454</strain>
    </source>
</reference>
<dbReference type="PANTHER" id="PTHR30294:SF29">
    <property type="entry name" value="MULTIDRUG ABC TRANSPORTER PERMEASE YBHS-RELATED"/>
    <property type="match status" value="1"/>
</dbReference>
<feature type="transmembrane region" description="Helical" evidence="6">
    <location>
        <begin position="368"/>
        <end position="387"/>
    </location>
</feature>
<feature type="transmembrane region" description="Helical" evidence="6">
    <location>
        <begin position="21"/>
        <end position="42"/>
    </location>
</feature>
<accession>A0A9W5X6V7</accession>
<dbReference type="Gene3D" id="3.40.190.10">
    <property type="entry name" value="Periplasmic binding protein-like II"/>
    <property type="match status" value="1"/>
</dbReference>
<dbReference type="InterPro" id="IPR051449">
    <property type="entry name" value="ABC-2_transporter_component"/>
</dbReference>
<sequence>MNKFWIILSHTYTTRLKTKSFLISTIISLLFIFAIANIQTIIDAFSDDSSEKIAVLDESGELFGPLKANVENIEEDIALVAFDGTVEEGKKAVQDEDYQALVTLALNENQLPEATYYANTITEAGIQTAMEEQLQQLKISAATQQAGIDQEKLAEIYAPVTFETVALDKSAKTGEELSQARGIVYVMLFLLYITVMVYGQMIAQDVATEKSSRVMEILISSVSPVTQMFAKIVGIALLGLTQIVLIIGVGYALITAKQDELTGGMFKYFGIEGASLSLFVYAIVFFVLGYLLYATLAATLGSLVSRIEDVQQLMMPMMFLVVAAFMIAMYGLNAPDASFVKISSYIPFFSPMLMFLRVGMLDVPTWEVALSLGILIATILLLALFGAKVYKGGVLMYGNSGTLKDMKKAMKLAKKE</sequence>
<comment type="caution">
    <text evidence="8">The sequence shown here is derived from an EMBL/GenBank/DDBJ whole genome shotgun (WGS) entry which is preliminary data.</text>
</comment>
<evidence type="ECO:0000256" key="3">
    <source>
        <dbReference type="ARBA" id="ARBA00022692"/>
    </source>
</evidence>
<dbReference type="AlphaFoldDB" id="A0A9W5X6V7"/>
<evidence type="ECO:0000256" key="5">
    <source>
        <dbReference type="ARBA" id="ARBA00023136"/>
    </source>
</evidence>
<evidence type="ECO:0000256" key="6">
    <source>
        <dbReference type="SAM" id="Phobius"/>
    </source>
</evidence>
<feature type="transmembrane region" description="Helical" evidence="6">
    <location>
        <begin position="338"/>
        <end position="356"/>
    </location>
</feature>
<dbReference type="PANTHER" id="PTHR30294">
    <property type="entry name" value="MEMBRANE COMPONENT OF ABC TRANSPORTER YHHJ-RELATED"/>
    <property type="match status" value="1"/>
</dbReference>
<evidence type="ECO:0000256" key="2">
    <source>
        <dbReference type="ARBA" id="ARBA00022475"/>
    </source>
</evidence>
<feature type="transmembrane region" description="Helical" evidence="6">
    <location>
        <begin position="313"/>
        <end position="332"/>
    </location>
</feature>
<keyword evidence="2" id="KW-1003">Cell membrane</keyword>
<evidence type="ECO:0000256" key="1">
    <source>
        <dbReference type="ARBA" id="ARBA00004651"/>
    </source>
</evidence>
<reference evidence="8" key="2">
    <citation type="submission" date="2020-09" db="EMBL/GenBank/DDBJ databases">
        <authorList>
            <person name="Sun Q."/>
            <person name="Zhou Y."/>
        </authorList>
    </citation>
    <scope>NUCLEOTIDE SEQUENCE</scope>
    <source>
        <strain evidence="8">CGMCC 1.15454</strain>
    </source>
</reference>
<dbReference type="InterPro" id="IPR013525">
    <property type="entry name" value="ABC2_TM"/>
</dbReference>
<feature type="transmembrane region" description="Helical" evidence="6">
    <location>
        <begin position="274"/>
        <end position="301"/>
    </location>
</feature>
<dbReference type="RefSeq" id="WP_088049651.1">
    <property type="nucleotide sequence ID" value="NZ_BMJD01000029.1"/>
</dbReference>
<feature type="transmembrane region" description="Helical" evidence="6">
    <location>
        <begin position="228"/>
        <end position="254"/>
    </location>
</feature>
<organism evidence="8 9">
    <name type="scientific">Lentibacillus populi</name>
    <dbReference type="NCBI Taxonomy" id="1827502"/>
    <lineage>
        <taxon>Bacteria</taxon>
        <taxon>Bacillati</taxon>
        <taxon>Bacillota</taxon>
        <taxon>Bacilli</taxon>
        <taxon>Bacillales</taxon>
        <taxon>Bacillaceae</taxon>
        <taxon>Lentibacillus</taxon>
    </lineage>
</organism>
<comment type="subcellular location">
    <subcellularLocation>
        <location evidence="1">Cell membrane</location>
        <topology evidence="1">Multi-pass membrane protein</topology>
    </subcellularLocation>
</comment>
<feature type="domain" description="ABC-2 type transporter transmembrane" evidence="7">
    <location>
        <begin position="19"/>
        <end position="387"/>
    </location>
</feature>
<dbReference type="Pfam" id="PF12698">
    <property type="entry name" value="ABC2_membrane_3"/>
    <property type="match status" value="1"/>
</dbReference>
<dbReference type="EMBL" id="BMJD01000029">
    <property type="protein sequence ID" value="GGB51504.1"/>
    <property type="molecule type" value="Genomic_DNA"/>
</dbReference>
<proteinExistence type="predicted"/>
<gene>
    <name evidence="8" type="primary">yhaP</name>
    <name evidence="8" type="ORF">GCM10011409_31320</name>
</gene>
<evidence type="ECO:0000259" key="7">
    <source>
        <dbReference type="Pfam" id="PF12698"/>
    </source>
</evidence>
<protein>
    <recommendedName>
        <fullName evidence="7">ABC-2 type transporter transmembrane domain-containing protein</fullName>
    </recommendedName>
</protein>
<feature type="transmembrane region" description="Helical" evidence="6">
    <location>
        <begin position="183"/>
        <end position="207"/>
    </location>
</feature>
<dbReference type="Proteomes" id="UP000621492">
    <property type="component" value="Unassembled WGS sequence"/>
</dbReference>
<dbReference type="GO" id="GO:0005886">
    <property type="term" value="C:plasma membrane"/>
    <property type="evidence" value="ECO:0007669"/>
    <property type="project" value="UniProtKB-SubCell"/>
</dbReference>
<evidence type="ECO:0000313" key="9">
    <source>
        <dbReference type="Proteomes" id="UP000621492"/>
    </source>
</evidence>
<evidence type="ECO:0000313" key="8">
    <source>
        <dbReference type="EMBL" id="GGB51504.1"/>
    </source>
</evidence>
<evidence type="ECO:0000256" key="4">
    <source>
        <dbReference type="ARBA" id="ARBA00022989"/>
    </source>
</evidence>
<keyword evidence="5 6" id="KW-0472">Membrane</keyword>
<keyword evidence="4 6" id="KW-1133">Transmembrane helix</keyword>
<keyword evidence="3 6" id="KW-0812">Transmembrane</keyword>
<dbReference type="GO" id="GO:0140359">
    <property type="term" value="F:ABC-type transporter activity"/>
    <property type="evidence" value="ECO:0007669"/>
    <property type="project" value="InterPro"/>
</dbReference>
<keyword evidence="9" id="KW-1185">Reference proteome</keyword>
<name>A0A9W5X6V7_9BACI</name>